<dbReference type="Proteomes" id="UP000059113">
    <property type="component" value="Chromosome"/>
</dbReference>
<dbReference type="KEGG" id="ery:CP97_01265"/>
<name>A0A0H4VDM5_9SPHN</name>
<organism evidence="3 4">
    <name type="scientific">Aurantiacibacter atlanticus</name>
    <dbReference type="NCBI Taxonomy" id="1648404"/>
    <lineage>
        <taxon>Bacteria</taxon>
        <taxon>Pseudomonadati</taxon>
        <taxon>Pseudomonadota</taxon>
        <taxon>Alphaproteobacteria</taxon>
        <taxon>Sphingomonadales</taxon>
        <taxon>Erythrobacteraceae</taxon>
        <taxon>Aurantiacibacter</taxon>
    </lineage>
</organism>
<evidence type="ECO:0000313" key="3">
    <source>
        <dbReference type="EMBL" id="AKQ40971.1"/>
    </source>
</evidence>
<dbReference type="EMBL" id="CP011310">
    <property type="protein sequence ID" value="AKQ40971.1"/>
    <property type="molecule type" value="Genomic_DNA"/>
</dbReference>
<keyword evidence="4" id="KW-1185">Reference proteome</keyword>
<sequence length="78" mass="8447">MGVRSAPASLADPFIVIDIFTIALSHGLILLAAWRLLFRDDLDHEVSPADAPERPWLKNQSAARNQGGHKDNDSAADA</sequence>
<feature type="compositionally biased region" description="Basic and acidic residues" evidence="1">
    <location>
        <begin position="68"/>
        <end position="78"/>
    </location>
</feature>
<feature type="compositionally biased region" description="Basic and acidic residues" evidence="1">
    <location>
        <begin position="46"/>
        <end position="56"/>
    </location>
</feature>
<reference evidence="4" key="2">
    <citation type="submission" date="2015-04" db="EMBL/GenBank/DDBJ databases">
        <title>The complete genome sequence of Erythrobacter sp. s21-N3.</title>
        <authorList>
            <person name="Zhuang L."/>
            <person name="Liu Y."/>
            <person name="Shao Z."/>
        </authorList>
    </citation>
    <scope>NUCLEOTIDE SEQUENCE [LARGE SCALE GENOMIC DNA]</scope>
    <source>
        <strain evidence="4">s21-N3</strain>
    </source>
</reference>
<evidence type="ECO:0000256" key="1">
    <source>
        <dbReference type="SAM" id="MobiDB-lite"/>
    </source>
</evidence>
<keyword evidence="2" id="KW-1133">Transmembrane helix</keyword>
<keyword evidence="2" id="KW-0472">Membrane</keyword>
<accession>A0A0H4VDM5</accession>
<dbReference type="PATRIC" id="fig|1648404.4.peg.269"/>
<evidence type="ECO:0008006" key="5">
    <source>
        <dbReference type="Google" id="ProtNLM"/>
    </source>
</evidence>
<gene>
    <name evidence="3" type="ORF">CP97_01265</name>
</gene>
<dbReference type="AlphaFoldDB" id="A0A0H4VDM5"/>
<feature type="region of interest" description="Disordered" evidence="1">
    <location>
        <begin position="46"/>
        <end position="78"/>
    </location>
</feature>
<evidence type="ECO:0000313" key="4">
    <source>
        <dbReference type="Proteomes" id="UP000059113"/>
    </source>
</evidence>
<reference evidence="3 4" key="1">
    <citation type="journal article" date="2015" name="Int. J. Syst. Evol. Microbiol.">
        <title>Erythrobacter atlanticus sp. nov., a bacterium from ocean sediment able to degrade polycyclic aromatic hydrocarbons.</title>
        <authorList>
            <person name="Zhuang L."/>
            <person name="Liu Y."/>
            <person name="Wang L."/>
            <person name="Wang W."/>
            <person name="Shao Z."/>
        </authorList>
    </citation>
    <scope>NUCLEOTIDE SEQUENCE [LARGE SCALE GENOMIC DNA]</scope>
    <source>
        <strain evidence="4">s21-N3</strain>
    </source>
</reference>
<evidence type="ECO:0000256" key="2">
    <source>
        <dbReference type="SAM" id="Phobius"/>
    </source>
</evidence>
<feature type="transmembrane region" description="Helical" evidence="2">
    <location>
        <begin position="14"/>
        <end position="34"/>
    </location>
</feature>
<keyword evidence="2" id="KW-0812">Transmembrane</keyword>
<proteinExistence type="predicted"/>
<dbReference type="STRING" id="1648404.CP97_01265"/>
<protein>
    <recommendedName>
        <fullName evidence="5">Transmembrane protein</fullName>
    </recommendedName>
</protein>